<evidence type="ECO:0000256" key="2">
    <source>
        <dbReference type="ARBA" id="ARBA00022840"/>
    </source>
</evidence>
<dbReference type="GO" id="GO:0006355">
    <property type="term" value="P:regulation of DNA-templated transcription"/>
    <property type="evidence" value="ECO:0007669"/>
    <property type="project" value="InterPro"/>
</dbReference>
<evidence type="ECO:0000256" key="6">
    <source>
        <dbReference type="ARBA" id="ARBA00023163"/>
    </source>
</evidence>
<dbReference type="InterPro" id="IPR004096">
    <property type="entry name" value="V4R"/>
</dbReference>
<dbReference type="Gene3D" id="3.40.50.300">
    <property type="entry name" value="P-loop containing nucleotide triphosphate hydrolases"/>
    <property type="match status" value="1"/>
</dbReference>
<dbReference type="AlphaFoldDB" id="A0A0C4YTZ5"/>
<dbReference type="Gene3D" id="3.30.1380.20">
    <property type="entry name" value="Trafficking protein particle complex subunit 3"/>
    <property type="match status" value="1"/>
</dbReference>
<dbReference type="InterPro" id="IPR002197">
    <property type="entry name" value="HTH_Fis"/>
</dbReference>
<dbReference type="InterPro" id="IPR025943">
    <property type="entry name" value="Sigma_54_int_dom_ATP-bd_2"/>
</dbReference>
<evidence type="ECO:0000259" key="7">
    <source>
        <dbReference type="PROSITE" id="PS50045"/>
    </source>
</evidence>
<dbReference type="SUPFAM" id="SSF111126">
    <property type="entry name" value="Ligand-binding domain in the NO signalling and Golgi transport"/>
    <property type="match status" value="1"/>
</dbReference>
<dbReference type="KEGG" id="cbw:RR42_s2494"/>
<dbReference type="Pfam" id="PF02954">
    <property type="entry name" value="HTH_8"/>
    <property type="match status" value="1"/>
</dbReference>
<keyword evidence="9" id="KW-1185">Reference proteome</keyword>
<dbReference type="InterPro" id="IPR009057">
    <property type="entry name" value="Homeodomain-like_sf"/>
</dbReference>
<dbReference type="Gene3D" id="1.10.10.60">
    <property type="entry name" value="Homeodomain-like"/>
    <property type="match status" value="1"/>
</dbReference>
<dbReference type="SMART" id="SM00382">
    <property type="entry name" value="AAA"/>
    <property type="match status" value="1"/>
</dbReference>
<evidence type="ECO:0000256" key="3">
    <source>
        <dbReference type="ARBA" id="ARBA00023015"/>
    </source>
</evidence>
<dbReference type="InterPro" id="IPR002078">
    <property type="entry name" value="Sigma_54_int"/>
</dbReference>
<organism evidence="8 9">
    <name type="scientific">Cupriavidus basilensis</name>
    <dbReference type="NCBI Taxonomy" id="68895"/>
    <lineage>
        <taxon>Bacteria</taxon>
        <taxon>Pseudomonadati</taxon>
        <taxon>Pseudomonadota</taxon>
        <taxon>Betaproteobacteria</taxon>
        <taxon>Burkholderiales</taxon>
        <taxon>Burkholderiaceae</taxon>
        <taxon>Cupriavidus</taxon>
    </lineage>
</organism>
<dbReference type="Proteomes" id="UP000031843">
    <property type="component" value="Chromosome secondary"/>
</dbReference>
<dbReference type="Pfam" id="PF00158">
    <property type="entry name" value="Sigma54_activat"/>
    <property type="match status" value="1"/>
</dbReference>
<keyword evidence="3" id="KW-0805">Transcription regulation</keyword>
<dbReference type="PROSITE" id="PS00688">
    <property type="entry name" value="SIGMA54_INTERACT_3"/>
    <property type="match status" value="1"/>
</dbReference>
<sequence>MSSSTDKFSATMRDGLAHLARRLRFAMEEGSIWLDEQRMILIHTAALGALRKELVDTLGMERARGLFMRMGFHSGMRDAELAKKLRPGDSDFGLLEIGPCLHTIEGVVRVTPVKVDIDIAAGIYDGEFLWEDSFEGDVHRQLFGIVDAPACWMQIGYATGYTSALMGRTILYREVECIACGFDHCRIVGKPLEAWEDGAEVLALYQPDPVIETILELQSEVEHLRALQRSPGKPADLVGSSPEFRAAWGLLQRAAGSSVTVLLLGETGVGKERFAQALHGVSARADKPFVAVNCAAIPDELIEAELFGVEKGAFTGAHQSRPGRFERAHGGTLFLDELGELSASAQSKLLRVLQEGEVERVGGSEPRKVDVRLVAATNVDLAEAVKQGTFRKDLYYRLNVYPVTIPPLRERLDDIRLLVERFVARYGARHGKKIVGITDRALAELRRYDWPGNVRELENVIERGVILASNGGQICADHLFLPTSAPPGMDTAPRLGVKGTLPELREAAVHGLLDHMAEQQLALGDVETVLMEAAMQRANGNMSQAARLLGITRPQLAYRWKTRGMRGQGAG</sequence>
<dbReference type="SUPFAM" id="SSF52540">
    <property type="entry name" value="P-loop containing nucleoside triphosphate hydrolases"/>
    <property type="match status" value="1"/>
</dbReference>
<keyword evidence="1" id="KW-0547">Nucleotide-binding</keyword>
<dbReference type="FunFam" id="3.40.50.300:FF:000006">
    <property type="entry name" value="DNA-binding transcriptional regulator NtrC"/>
    <property type="match status" value="1"/>
</dbReference>
<dbReference type="RefSeq" id="WP_043356098.1">
    <property type="nucleotide sequence ID" value="NZ_CP010537.1"/>
</dbReference>
<dbReference type="Gene3D" id="1.10.8.60">
    <property type="match status" value="1"/>
</dbReference>
<keyword evidence="2" id="KW-0067">ATP-binding</keyword>
<keyword evidence="4" id="KW-0238">DNA-binding</keyword>
<dbReference type="Pfam" id="PF25601">
    <property type="entry name" value="AAA_lid_14"/>
    <property type="match status" value="1"/>
</dbReference>
<evidence type="ECO:0000256" key="1">
    <source>
        <dbReference type="ARBA" id="ARBA00022741"/>
    </source>
</evidence>
<accession>A0A0C4YTZ5</accession>
<dbReference type="PROSITE" id="PS00676">
    <property type="entry name" value="SIGMA54_INTERACT_2"/>
    <property type="match status" value="1"/>
</dbReference>
<dbReference type="PRINTS" id="PR01590">
    <property type="entry name" value="HTHFIS"/>
</dbReference>
<dbReference type="InterPro" id="IPR025944">
    <property type="entry name" value="Sigma_54_int_dom_CS"/>
</dbReference>
<dbReference type="PANTHER" id="PTHR32071">
    <property type="entry name" value="TRANSCRIPTIONAL REGULATORY PROTEIN"/>
    <property type="match status" value="1"/>
</dbReference>
<gene>
    <name evidence="8" type="ORF">RR42_s2494</name>
</gene>
<evidence type="ECO:0000313" key="9">
    <source>
        <dbReference type="Proteomes" id="UP000031843"/>
    </source>
</evidence>
<dbReference type="PROSITE" id="PS00675">
    <property type="entry name" value="SIGMA54_INTERACT_1"/>
    <property type="match status" value="1"/>
</dbReference>
<dbReference type="InterPro" id="IPR003593">
    <property type="entry name" value="AAA+_ATPase"/>
</dbReference>
<evidence type="ECO:0000313" key="8">
    <source>
        <dbReference type="EMBL" id="AJG24076.1"/>
    </source>
</evidence>
<dbReference type="FunFam" id="1.10.8.60:FF:000014">
    <property type="entry name" value="DNA-binding transcriptional regulator NtrC"/>
    <property type="match status" value="1"/>
</dbReference>
<evidence type="ECO:0000256" key="5">
    <source>
        <dbReference type="ARBA" id="ARBA00023159"/>
    </source>
</evidence>
<dbReference type="InterPro" id="IPR024096">
    <property type="entry name" value="NO_sig/Golgi_transp_ligand-bd"/>
</dbReference>
<reference evidence="8 9" key="1">
    <citation type="journal article" date="2015" name="Genome Announc.">
        <title>Complete Genome Sequence of Cupriavidus basilensis 4G11, Isolated from the Oak Ridge Field Research Center Site.</title>
        <authorList>
            <person name="Ray J."/>
            <person name="Waters R.J."/>
            <person name="Skerker J.M."/>
            <person name="Kuehl J.V."/>
            <person name="Price M.N."/>
            <person name="Huang J."/>
            <person name="Chakraborty R."/>
            <person name="Arkin A.P."/>
            <person name="Deutschbauer A."/>
        </authorList>
    </citation>
    <scope>NUCLEOTIDE SEQUENCE [LARGE SCALE GENOMIC DNA]</scope>
    <source>
        <strain evidence="8">4G11</strain>
    </source>
</reference>
<dbReference type="InterPro" id="IPR010523">
    <property type="entry name" value="XylR_N"/>
</dbReference>
<keyword evidence="6" id="KW-0804">Transcription</keyword>
<dbReference type="CDD" id="cd00009">
    <property type="entry name" value="AAA"/>
    <property type="match status" value="1"/>
</dbReference>
<dbReference type="SUPFAM" id="SSF46689">
    <property type="entry name" value="Homeodomain-like"/>
    <property type="match status" value="1"/>
</dbReference>
<protein>
    <submittedName>
        <fullName evidence="8">Positive regulator of phenol hydroxylase, DmpR</fullName>
    </submittedName>
</protein>
<name>A0A0C4YTZ5_9BURK</name>
<dbReference type="EMBL" id="CP010537">
    <property type="protein sequence ID" value="AJG24076.1"/>
    <property type="molecule type" value="Genomic_DNA"/>
</dbReference>
<dbReference type="SMART" id="SM00989">
    <property type="entry name" value="V4R"/>
    <property type="match status" value="1"/>
</dbReference>
<dbReference type="InterPro" id="IPR025662">
    <property type="entry name" value="Sigma_54_int_dom_ATP-bd_1"/>
</dbReference>
<dbReference type="GO" id="GO:0043565">
    <property type="term" value="F:sequence-specific DNA binding"/>
    <property type="evidence" value="ECO:0007669"/>
    <property type="project" value="InterPro"/>
</dbReference>
<evidence type="ECO:0000256" key="4">
    <source>
        <dbReference type="ARBA" id="ARBA00023125"/>
    </source>
</evidence>
<dbReference type="InterPro" id="IPR027417">
    <property type="entry name" value="P-loop_NTPase"/>
</dbReference>
<dbReference type="Pfam" id="PF02830">
    <property type="entry name" value="V4R"/>
    <property type="match status" value="1"/>
</dbReference>
<dbReference type="Pfam" id="PF06505">
    <property type="entry name" value="XylR_N"/>
    <property type="match status" value="1"/>
</dbReference>
<dbReference type="STRING" id="68895.RR42_s2494"/>
<dbReference type="PROSITE" id="PS50045">
    <property type="entry name" value="SIGMA54_INTERACT_4"/>
    <property type="match status" value="1"/>
</dbReference>
<proteinExistence type="predicted"/>
<dbReference type="GO" id="GO:0005524">
    <property type="term" value="F:ATP binding"/>
    <property type="evidence" value="ECO:0007669"/>
    <property type="project" value="UniProtKB-KW"/>
</dbReference>
<dbReference type="InterPro" id="IPR058031">
    <property type="entry name" value="AAA_lid_NorR"/>
</dbReference>
<feature type="domain" description="Sigma-54 factor interaction" evidence="7">
    <location>
        <begin position="237"/>
        <end position="466"/>
    </location>
</feature>
<dbReference type="OrthoDB" id="9761705at2"/>
<keyword evidence="5" id="KW-0010">Activator</keyword>